<evidence type="ECO:0000259" key="2">
    <source>
        <dbReference type="PROSITE" id="PS50097"/>
    </source>
</evidence>
<reference evidence="3 4" key="1">
    <citation type="submission" date="2012-10" db="EMBL/GenBank/DDBJ databases">
        <authorList>
            <person name="Zafar N."/>
            <person name="Inman J."/>
            <person name="Hall N."/>
            <person name="Lorenzi H."/>
            <person name="Caler E."/>
        </authorList>
    </citation>
    <scope>NUCLEOTIDE SEQUENCE [LARGE SCALE GENOMIC DNA]</scope>
    <source>
        <strain evidence="3 4">IP1</strain>
    </source>
</reference>
<dbReference type="KEGG" id="eiv:EIN_274310"/>
<dbReference type="Proteomes" id="UP000014680">
    <property type="component" value="Unassembled WGS sequence"/>
</dbReference>
<dbReference type="GeneID" id="14886879"/>
<feature type="domain" description="BTB" evidence="2">
    <location>
        <begin position="203"/>
        <end position="267"/>
    </location>
</feature>
<gene>
    <name evidence="3" type="ORF">EIN_274310</name>
</gene>
<dbReference type="Pfam" id="PF00651">
    <property type="entry name" value="BTB"/>
    <property type="match status" value="1"/>
</dbReference>
<feature type="region of interest" description="Disordered" evidence="1">
    <location>
        <begin position="33"/>
        <end position="65"/>
    </location>
</feature>
<dbReference type="EMBL" id="KB206783">
    <property type="protein sequence ID" value="ELP87864.1"/>
    <property type="molecule type" value="Genomic_DNA"/>
</dbReference>
<dbReference type="PROSITE" id="PS50097">
    <property type="entry name" value="BTB"/>
    <property type="match status" value="1"/>
</dbReference>
<sequence length="727" mass="83482">MECPICGAIFPINEIEDHVNRCLDDNEARSFTNPAPAAAPLPTPKASVPPMQTVTKKKDKSTKDTSDQIDLLDHFLTSSTEFPGVSEIQTQPIVVEDHAVTLGQKVDFLIDFNELQFTDLYNAYQKTSFSKDFVCPHSKIRMSEMFTQCHIGSSLINVTNALQPSRTSLPTQKEQKYSVDITIPIGIGHNVFPLLVGMELRYFDVVIYFPKEGNLVIFAHSFILAARSPLFQVELNEMERIEGVFFYGVTEYSYTSFFALINYMYKGITKQAFLDQAAELEAVYSPSNNPIIEDILALKNPHFYDGFFSVTKNNVEVKRIGFSRLLFFMFSEYFNELFERKQREYSNTGRLRRYSELPHRVGQSVFDTIISTLKMDNKSLPTGDPEPFVFVIKGDNEEVDVVEQAIYEIVSFIYHNGVGKPYVLDESKMDDMTKQRVVPIVLHFSYLFKETVLSIECEKVLKKNLLVNTMNCNGLFLSMRNASWKFKRFLVEKLAEGVLGCQHLENIVRWTDDVVDCFYEILFTYGLLCEEGPSETNLRKMETYGVLGVVSFCRESHKQSDKVSEFCLAYFERVMQRRDIIEFLGVNGYEGIRPLICACSVGGTRSRKYQERSVGILRRVLSDVVKEYSNLALSRGNTYVTEALFRMVTDTLNSDMQVTKMCNVCYDNLGLLSKRCEMCGQRMCKKCCLKGFVLNFNNNQRTLKTLCYRCHRIWCFLSSVDYYQISK</sequence>
<dbReference type="InterPro" id="IPR000210">
    <property type="entry name" value="BTB/POZ_dom"/>
</dbReference>
<dbReference type="OMA" id="EFLCYKG"/>
<evidence type="ECO:0000256" key="1">
    <source>
        <dbReference type="SAM" id="MobiDB-lite"/>
    </source>
</evidence>
<dbReference type="CDD" id="cd00065">
    <property type="entry name" value="FYVE_like_SF"/>
    <property type="match status" value="1"/>
</dbReference>
<dbReference type="InterPro" id="IPR011333">
    <property type="entry name" value="SKP1/BTB/POZ_sf"/>
</dbReference>
<proteinExistence type="predicted"/>
<evidence type="ECO:0000313" key="3">
    <source>
        <dbReference type="EMBL" id="ELP87864.1"/>
    </source>
</evidence>
<accession>A0A0A1U1E4</accession>
<dbReference type="CDD" id="cd18186">
    <property type="entry name" value="BTB_POZ_ZBTB_KLHL-like"/>
    <property type="match status" value="1"/>
</dbReference>
<evidence type="ECO:0000313" key="4">
    <source>
        <dbReference type="Proteomes" id="UP000014680"/>
    </source>
</evidence>
<dbReference type="Gene3D" id="3.30.710.10">
    <property type="entry name" value="Potassium Channel Kv1.1, Chain A"/>
    <property type="match status" value="1"/>
</dbReference>
<keyword evidence="4" id="KW-1185">Reference proteome</keyword>
<dbReference type="SUPFAM" id="SSF54695">
    <property type="entry name" value="POZ domain"/>
    <property type="match status" value="1"/>
</dbReference>
<dbReference type="RefSeq" id="XP_004254635.1">
    <property type="nucleotide sequence ID" value="XM_004254587.1"/>
</dbReference>
<name>A0A0A1U1E4_ENTIV</name>
<dbReference type="AlphaFoldDB" id="A0A0A1U1E4"/>
<organism evidence="3 4">
    <name type="scientific">Entamoeba invadens IP1</name>
    <dbReference type="NCBI Taxonomy" id="370355"/>
    <lineage>
        <taxon>Eukaryota</taxon>
        <taxon>Amoebozoa</taxon>
        <taxon>Evosea</taxon>
        <taxon>Archamoebae</taxon>
        <taxon>Mastigamoebida</taxon>
        <taxon>Entamoebidae</taxon>
        <taxon>Entamoeba</taxon>
    </lineage>
</organism>
<dbReference type="VEuPathDB" id="AmoebaDB:EIN_274310"/>
<dbReference type="OrthoDB" id="29096at2759"/>
<protein>
    <recommendedName>
        <fullName evidence="2">BTB domain-containing protein</fullName>
    </recommendedName>
</protein>